<sequence length="406" mass="46054">MNIHSTTSSHMNNKDDVAIVIAPLHLQSHLRQLLHFACRISSFGLPVYYLGLATSNTQVRQHSTTLNPCDIAKIHFHDLQILNQDPPPNIPMHIWHASMRTREPIASFLQDISSKNVQNISSYLNGESYVFHCLPIFDMYCSHYAPKEGLPIPLKEQLLIRLPSNDGCYNPKDIKHHAKYLSHCMGMSAGDIFNTSQVIEGNAFIDSMTHLACTKNKKLWSLGPILPTQKDHKIENKHLCLDYFGTSTSFSAEQIKEIVIGLELRKHKFIRVFRDVDKGDPVNNKVEERVKGMGLVVRNWAPQQEILAHSSTNGFMSHCGWTSCLESIIGFSVTEILKIGLHVREWEYELMSASTIQNIVSKLMALEEGDMVRKRAHELSKAVKRSTEEGGVFLIELQTFVTHMTR</sequence>
<dbReference type="SUPFAM" id="SSF53756">
    <property type="entry name" value="UDP-Glycosyltransferase/glycogen phosphorylase"/>
    <property type="match status" value="1"/>
</dbReference>
<dbReference type="InterPro" id="IPR002213">
    <property type="entry name" value="UDP_glucos_trans"/>
</dbReference>
<proteinExistence type="inferred from homology"/>
<dbReference type="EnsemblPlants" id="Solyc07g043450.2.1">
    <property type="protein sequence ID" value="Solyc07g043450.2.1"/>
    <property type="gene ID" value="Solyc07g043450.2"/>
</dbReference>
<dbReference type="STRING" id="4081.A0A3Q7H9C0"/>
<dbReference type="PANTHER" id="PTHR48044:SF80">
    <property type="entry name" value="ZEATIN O-XYLOSYLTRANSFERASE-LIKE"/>
    <property type="match status" value="1"/>
</dbReference>
<accession>A0A3Q7H9C0</accession>
<dbReference type="PANTHER" id="PTHR48044">
    <property type="entry name" value="GLYCOSYLTRANSFERASE"/>
    <property type="match status" value="1"/>
</dbReference>
<dbReference type="Proteomes" id="UP000004994">
    <property type="component" value="Chromosome 7"/>
</dbReference>
<protein>
    <recommendedName>
        <fullName evidence="3">Glycosyltransferase N-terminal domain-containing protein</fullName>
    </recommendedName>
</protein>
<keyword evidence="5" id="KW-1185">Reference proteome</keyword>
<dbReference type="Gene3D" id="3.40.50.2000">
    <property type="entry name" value="Glycogen Phosphorylase B"/>
    <property type="match status" value="3"/>
</dbReference>
<dbReference type="PaxDb" id="4081-Solyc07g043450.1.1"/>
<dbReference type="GO" id="GO:1901135">
    <property type="term" value="P:carbohydrate derivative metabolic process"/>
    <property type="evidence" value="ECO:0007669"/>
    <property type="project" value="UniProtKB-ARBA"/>
</dbReference>
<feature type="domain" description="Glycosyltransferase N-terminal" evidence="3">
    <location>
        <begin position="15"/>
        <end position="227"/>
    </location>
</feature>
<dbReference type="AlphaFoldDB" id="A0A3Q7H9C0"/>
<evidence type="ECO:0000259" key="3">
    <source>
        <dbReference type="Pfam" id="PF26168"/>
    </source>
</evidence>
<evidence type="ECO:0000313" key="5">
    <source>
        <dbReference type="Proteomes" id="UP000004994"/>
    </source>
</evidence>
<comment type="similarity">
    <text evidence="1">Belongs to the UDP-glycosyltransferase family.</text>
</comment>
<reference evidence="4" key="2">
    <citation type="submission" date="2019-01" db="UniProtKB">
        <authorList>
            <consortium name="EnsemblPlants"/>
        </authorList>
    </citation>
    <scope>IDENTIFICATION</scope>
    <source>
        <strain evidence="4">cv. Heinz 1706</strain>
    </source>
</reference>
<evidence type="ECO:0000256" key="1">
    <source>
        <dbReference type="ARBA" id="ARBA00009995"/>
    </source>
</evidence>
<dbReference type="InParanoid" id="A0A3Q7H9C0"/>
<dbReference type="Pfam" id="PF26168">
    <property type="entry name" value="Glyco_transf_N"/>
    <property type="match status" value="1"/>
</dbReference>
<keyword evidence="2" id="KW-0808">Transferase</keyword>
<dbReference type="Gramene" id="Solyc07g043450.2.1">
    <property type="protein sequence ID" value="Solyc07g043450.2.1"/>
    <property type="gene ID" value="Solyc07g043450.2"/>
</dbReference>
<dbReference type="GO" id="GO:0035251">
    <property type="term" value="F:UDP-glucosyltransferase activity"/>
    <property type="evidence" value="ECO:0000318"/>
    <property type="project" value="GO_Central"/>
</dbReference>
<dbReference type="InterPro" id="IPR058980">
    <property type="entry name" value="Glyco_transf_N"/>
</dbReference>
<organism evidence="4">
    <name type="scientific">Solanum lycopersicum</name>
    <name type="common">Tomato</name>
    <name type="synonym">Lycopersicon esculentum</name>
    <dbReference type="NCBI Taxonomy" id="4081"/>
    <lineage>
        <taxon>Eukaryota</taxon>
        <taxon>Viridiplantae</taxon>
        <taxon>Streptophyta</taxon>
        <taxon>Embryophyta</taxon>
        <taxon>Tracheophyta</taxon>
        <taxon>Spermatophyta</taxon>
        <taxon>Magnoliopsida</taxon>
        <taxon>eudicotyledons</taxon>
        <taxon>Gunneridae</taxon>
        <taxon>Pentapetalae</taxon>
        <taxon>asterids</taxon>
        <taxon>lamiids</taxon>
        <taxon>Solanales</taxon>
        <taxon>Solanaceae</taxon>
        <taxon>Solanoideae</taxon>
        <taxon>Solaneae</taxon>
        <taxon>Solanum</taxon>
        <taxon>Solanum subgen. Lycopersicon</taxon>
    </lineage>
</organism>
<name>A0A3Q7H9C0_SOLLC</name>
<dbReference type="Pfam" id="PF00201">
    <property type="entry name" value="UDPGT"/>
    <property type="match status" value="1"/>
</dbReference>
<evidence type="ECO:0000313" key="4">
    <source>
        <dbReference type="EnsemblPlants" id="Solyc07g043450.2.1"/>
    </source>
</evidence>
<reference evidence="4" key="1">
    <citation type="journal article" date="2012" name="Nature">
        <title>The tomato genome sequence provides insights into fleshy fruit evolution.</title>
        <authorList>
            <consortium name="Tomato Genome Consortium"/>
        </authorList>
    </citation>
    <scope>NUCLEOTIDE SEQUENCE [LARGE SCALE GENOMIC DNA]</scope>
    <source>
        <strain evidence="4">cv. Heinz 1706</strain>
    </source>
</reference>
<evidence type="ECO:0000256" key="2">
    <source>
        <dbReference type="ARBA" id="ARBA00022679"/>
    </source>
</evidence>